<feature type="region of interest" description="Disordered" evidence="1">
    <location>
        <begin position="1"/>
        <end position="26"/>
    </location>
</feature>
<dbReference type="WBParaSite" id="Gr19_v10_g4838.t2">
    <property type="protein sequence ID" value="Gr19_v10_g4838.t2"/>
    <property type="gene ID" value="Gr19_v10_g4838"/>
</dbReference>
<accession>A0A914HY18</accession>
<keyword evidence="2" id="KW-1185">Reference proteome</keyword>
<sequence length="529" mass="59306">MGSIGYEPTPVDEHEHQRDDAGAASSYNSANGTNLWQICPFLFEASSSPGGESVRCTECGDSEQFNDLGSAYNHLKKRHPQQFQQLYEQWKREPPPKRRPHMTKQQNAKRNGENARVSVNIELQETAFVDPSTFICGQQQNCSENEPKQGPSSAGVWCVGLFERHHFRNGTVGALCLECGQMLWELDTDVELMEHIVDKHPEYMPNLTPNVPSSTGQQNVPTYIDEQGELWQCLDIANNGESAEEMFHRHGARPLQQQQLGAPFGLDNAEKFLLCCAFDASLSCCFRAIWIGHQRAIFQSLGHNHPIISETSPINAGSTSTSSSESVMETIERVLQQDHSTFVDAGGKEWHWLADVSASGGEAELRRACRAHDLYREGGARNFSCKWSSRNARSSFNCPLRGLYVPARNALFYRQNHNHSLPVTAPPKNNAEVPTSSTNSIFVDRKGKEWQWLAEISIKGDLDNVCRANGLIQNGPRNVVGKAYFGCQQAKISKIKSADNKPCPYRALYVNKRRAIFHRLAHNHQQKVK</sequence>
<proteinExistence type="predicted"/>
<reference evidence="3" key="1">
    <citation type="submission" date="2022-11" db="UniProtKB">
        <authorList>
            <consortium name="WormBaseParasite"/>
        </authorList>
    </citation>
    <scope>IDENTIFICATION</scope>
</reference>
<evidence type="ECO:0000256" key="1">
    <source>
        <dbReference type="SAM" id="MobiDB-lite"/>
    </source>
</evidence>
<feature type="region of interest" description="Disordered" evidence="1">
    <location>
        <begin position="91"/>
        <end position="115"/>
    </location>
</feature>
<dbReference type="Proteomes" id="UP000887572">
    <property type="component" value="Unplaced"/>
</dbReference>
<evidence type="ECO:0000313" key="2">
    <source>
        <dbReference type="Proteomes" id="UP000887572"/>
    </source>
</evidence>
<feature type="compositionally biased region" description="Basic and acidic residues" evidence="1">
    <location>
        <begin position="11"/>
        <end position="21"/>
    </location>
</feature>
<protein>
    <submittedName>
        <fullName evidence="3">Uncharacterized protein</fullName>
    </submittedName>
</protein>
<dbReference type="AlphaFoldDB" id="A0A914HY18"/>
<name>A0A914HY18_GLORO</name>
<organism evidence="2 3">
    <name type="scientific">Globodera rostochiensis</name>
    <name type="common">Golden nematode worm</name>
    <name type="synonym">Heterodera rostochiensis</name>
    <dbReference type="NCBI Taxonomy" id="31243"/>
    <lineage>
        <taxon>Eukaryota</taxon>
        <taxon>Metazoa</taxon>
        <taxon>Ecdysozoa</taxon>
        <taxon>Nematoda</taxon>
        <taxon>Chromadorea</taxon>
        <taxon>Rhabditida</taxon>
        <taxon>Tylenchina</taxon>
        <taxon>Tylenchomorpha</taxon>
        <taxon>Tylenchoidea</taxon>
        <taxon>Heteroderidae</taxon>
        <taxon>Heteroderinae</taxon>
        <taxon>Globodera</taxon>
    </lineage>
</organism>
<evidence type="ECO:0000313" key="3">
    <source>
        <dbReference type="WBParaSite" id="Gr19_v10_g4838.t2"/>
    </source>
</evidence>